<sequence>MRSLTKRALSAEQLTAMLRESTGLGCSVEAELTDGWFNAAYRVRLDDGRPAVVKIAPPPDAVVLRYERGIMATEVMAHRRMAALGGIPLPELLYAAPEFMALSVLPGTPWDKAADRIPADRQAPLRRELGRIVARLHTLAPEDGRYGYPAPEAGLSAADWPTAFGAMVDALLEEAGHRRTALGVAPEEIRALVAAGADVLAEVTEPRLVHFDLWPGNVFVADDGSAVTGLIDHERAFWGDPSAELVSLALGGDTGPGSDLVAGYREAGGVLDFGPSTLHRLALYRVYLGLILVVECGPRGYPADHADHVRDVLGRWVAELRAVRPDRAGPA</sequence>
<evidence type="ECO:0000259" key="1">
    <source>
        <dbReference type="Pfam" id="PF01636"/>
    </source>
</evidence>
<keyword evidence="2" id="KW-0808">Transferase</keyword>
<dbReference type="OrthoDB" id="5490445at2"/>
<dbReference type="RefSeq" id="WP_089226331.1">
    <property type="nucleotide sequence ID" value="NZ_FZOF01000015.1"/>
</dbReference>
<dbReference type="InterPro" id="IPR011009">
    <property type="entry name" value="Kinase-like_dom_sf"/>
</dbReference>
<reference evidence="2 3" key="1">
    <citation type="submission" date="2017-06" db="EMBL/GenBank/DDBJ databases">
        <authorList>
            <person name="Kim H.J."/>
            <person name="Triplett B.A."/>
        </authorList>
    </citation>
    <scope>NUCLEOTIDE SEQUENCE [LARGE SCALE GENOMIC DNA]</scope>
    <source>
        <strain evidence="2 3">CGMCC 4.1858</strain>
    </source>
</reference>
<dbReference type="InterPro" id="IPR051678">
    <property type="entry name" value="AGP_Transferase"/>
</dbReference>
<keyword evidence="3" id="KW-1185">Reference proteome</keyword>
<dbReference type="PANTHER" id="PTHR21310">
    <property type="entry name" value="AMINOGLYCOSIDE PHOSPHOTRANSFERASE-RELATED-RELATED"/>
    <property type="match status" value="1"/>
</dbReference>
<evidence type="ECO:0000313" key="3">
    <source>
        <dbReference type="Proteomes" id="UP000198280"/>
    </source>
</evidence>
<accession>A0A239K784</accession>
<dbReference type="Pfam" id="PF01636">
    <property type="entry name" value="APH"/>
    <property type="match status" value="1"/>
</dbReference>
<dbReference type="Gene3D" id="3.30.200.20">
    <property type="entry name" value="Phosphorylase Kinase, domain 1"/>
    <property type="match status" value="1"/>
</dbReference>
<protein>
    <submittedName>
        <fullName evidence="2">Fructosamine-3-kinase</fullName>
    </submittedName>
</protein>
<dbReference type="SUPFAM" id="SSF56112">
    <property type="entry name" value="Protein kinase-like (PK-like)"/>
    <property type="match status" value="1"/>
</dbReference>
<keyword evidence="2" id="KW-0418">Kinase</keyword>
<gene>
    <name evidence="2" type="ORF">SAMN05216252_11538</name>
</gene>
<evidence type="ECO:0000313" key="2">
    <source>
        <dbReference type="EMBL" id="SNT14217.1"/>
    </source>
</evidence>
<organism evidence="2 3">
    <name type="scientific">Actinacidiphila glaucinigra</name>
    <dbReference type="NCBI Taxonomy" id="235986"/>
    <lineage>
        <taxon>Bacteria</taxon>
        <taxon>Bacillati</taxon>
        <taxon>Actinomycetota</taxon>
        <taxon>Actinomycetes</taxon>
        <taxon>Kitasatosporales</taxon>
        <taxon>Streptomycetaceae</taxon>
        <taxon>Actinacidiphila</taxon>
    </lineage>
</organism>
<dbReference type="Proteomes" id="UP000198280">
    <property type="component" value="Unassembled WGS sequence"/>
</dbReference>
<feature type="domain" description="Aminoglycoside phosphotransferase" evidence="1">
    <location>
        <begin position="31"/>
        <end position="276"/>
    </location>
</feature>
<dbReference type="EMBL" id="FZOF01000015">
    <property type="protein sequence ID" value="SNT14217.1"/>
    <property type="molecule type" value="Genomic_DNA"/>
</dbReference>
<dbReference type="GO" id="GO:0016301">
    <property type="term" value="F:kinase activity"/>
    <property type="evidence" value="ECO:0007669"/>
    <property type="project" value="UniProtKB-KW"/>
</dbReference>
<dbReference type="Gene3D" id="3.90.1200.10">
    <property type="match status" value="1"/>
</dbReference>
<dbReference type="PANTHER" id="PTHR21310:SF15">
    <property type="entry name" value="AMINOGLYCOSIDE PHOSPHOTRANSFERASE DOMAIN-CONTAINING PROTEIN"/>
    <property type="match status" value="1"/>
</dbReference>
<dbReference type="AlphaFoldDB" id="A0A239K784"/>
<dbReference type="InterPro" id="IPR002575">
    <property type="entry name" value="Aminoglycoside_PTrfase"/>
</dbReference>
<proteinExistence type="predicted"/>
<name>A0A239K784_9ACTN</name>